<sequence>MLDQVTQVAILVADMKKALSFYSYVLGLPVIAKSDKTAEFRTDGVTLAVKPREQPGGTGTTQITFQVADLEVVFNDAKHRGAKVLVPPRTVAGGRVARLADPDGNIIELFEPEA</sequence>
<comment type="caution">
    <text evidence="3">The sequence shown here is derived from an EMBL/GenBank/DDBJ whole genome shotgun (WGS) entry which is preliminary data.</text>
</comment>
<dbReference type="PROSITE" id="PS00934">
    <property type="entry name" value="GLYOXALASE_I_1"/>
    <property type="match status" value="1"/>
</dbReference>
<dbReference type="EMBL" id="VBAP01000073">
    <property type="protein sequence ID" value="TMI73344.1"/>
    <property type="molecule type" value="Genomic_DNA"/>
</dbReference>
<reference evidence="3 4" key="1">
    <citation type="journal article" date="2019" name="Nat. Microbiol.">
        <title>Mediterranean grassland soil C-N compound turnover is dependent on rainfall and depth, and is mediated by genomically divergent microorganisms.</title>
        <authorList>
            <person name="Diamond S."/>
            <person name="Andeer P.F."/>
            <person name="Li Z."/>
            <person name="Crits-Christoph A."/>
            <person name="Burstein D."/>
            <person name="Anantharaman K."/>
            <person name="Lane K.R."/>
            <person name="Thomas B.C."/>
            <person name="Pan C."/>
            <person name="Northen T.R."/>
            <person name="Banfield J.F."/>
        </authorList>
    </citation>
    <scope>NUCLEOTIDE SEQUENCE [LARGE SCALE GENOMIC DNA]</scope>
    <source>
        <strain evidence="3">NP_8</strain>
    </source>
</reference>
<accession>A0A537IPV3</accession>
<protein>
    <recommendedName>
        <fullName evidence="2">VOC domain-containing protein</fullName>
    </recommendedName>
</protein>
<gene>
    <name evidence="3" type="ORF">E6H05_09930</name>
</gene>
<evidence type="ECO:0000259" key="2">
    <source>
        <dbReference type="PROSITE" id="PS51819"/>
    </source>
</evidence>
<dbReference type="Pfam" id="PF00903">
    <property type="entry name" value="Glyoxalase"/>
    <property type="match status" value="1"/>
</dbReference>
<dbReference type="SUPFAM" id="SSF54593">
    <property type="entry name" value="Glyoxalase/Bleomycin resistance protein/Dihydroxybiphenyl dioxygenase"/>
    <property type="match status" value="1"/>
</dbReference>
<feature type="domain" description="VOC" evidence="2">
    <location>
        <begin position="4"/>
        <end position="112"/>
    </location>
</feature>
<dbReference type="Gene3D" id="3.10.180.10">
    <property type="entry name" value="2,3-Dihydroxybiphenyl 1,2-Dioxygenase, domain 1"/>
    <property type="match status" value="1"/>
</dbReference>
<evidence type="ECO:0000256" key="1">
    <source>
        <dbReference type="ARBA" id="ARBA00022723"/>
    </source>
</evidence>
<dbReference type="PROSITE" id="PS51819">
    <property type="entry name" value="VOC"/>
    <property type="match status" value="1"/>
</dbReference>
<evidence type="ECO:0000313" key="4">
    <source>
        <dbReference type="Proteomes" id="UP000318834"/>
    </source>
</evidence>
<dbReference type="GO" id="GO:0004462">
    <property type="term" value="F:lactoylglutathione lyase activity"/>
    <property type="evidence" value="ECO:0007669"/>
    <property type="project" value="InterPro"/>
</dbReference>
<organism evidence="3 4">
    <name type="scientific">Candidatus Segetimicrobium genomatis</name>
    <dbReference type="NCBI Taxonomy" id="2569760"/>
    <lineage>
        <taxon>Bacteria</taxon>
        <taxon>Bacillati</taxon>
        <taxon>Candidatus Sysuimicrobiota</taxon>
        <taxon>Candidatus Sysuimicrobiia</taxon>
        <taxon>Candidatus Sysuimicrobiales</taxon>
        <taxon>Candidatus Segetimicrobiaceae</taxon>
        <taxon>Candidatus Segetimicrobium</taxon>
    </lineage>
</organism>
<dbReference type="PANTHER" id="PTHR33993">
    <property type="entry name" value="GLYOXALASE-RELATED"/>
    <property type="match status" value="1"/>
</dbReference>
<evidence type="ECO:0000313" key="3">
    <source>
        <dbReference type="EMBL" id="TMI73344.1"/>
    </source>
</evidence>
<dbReference type="InterPro" id="IPR037523">
    <property type="entry name" value="VOC_core"/>
</dbReference>
<dbReference type="InterPro" id="IPR018146">
    <property type="entry name" value="Glyoxalase_1_CS"/>
</dbReference>
<name>A0A537IPV3_9BACT</name>
<dbReference type="Proteomes" id="UP000318834">
    <property type="component" value="Unassembled WGS sequence"/>
</dbReference>
<dbReference type="InterPro" id="IPR029068">
    <property type="entry name" value="Glyas_Bleomycin-R_OHBP_Dase"/>
</dbReference>
<keyword evidence="1" id="KW-0479">Metal-binding</keyword>
<proteinExistence type="predicted"/>
<dbReference type="GO" id="GO:0046872">
    <property type="term" value="F:metal ion binding"/>
    <property type="evidence" value="ECO:0007669"/>
    <property type="project" value="UniProtKB-KW"/>
</dbReference>
<dbReference type="InterPro" id="IPR004360">
    <property type="entry name" value="Glyas_Fos-R_dOase_dom"/>
</dbReference>
<dbReference type="PANTHER" id="PTHR33993:SF2">
    <property type="entry name" value="VOC DOMAIN-CONTAINING PROTEIN"/>
    <property type="match status" value="1"/>
</dbReference>
<dbReference type="AlphaFoldDB" id="A0A537IPV3"/>
<dbReference type="InterPro" id="IPR052164">
    <property type="entry name" value="Anthracycline_SecMetBiosynth"/>
</dbReference>